<accession>A0A9X2MA88</accession>
<dbReference type="InterPro" id="IPR052039">
    <property type="entry name" value="Caspase-related_regulators"/>
</dbReference>
<proteinExistence type="predicted"/>
<feature type="domain" description="wHTH-Hsp90 Na associated" evidence="3">
    <location>
        <begin position="1294"/>
        <end position="1343"/>
    </location>
</feature>
<dbReference type="InterPro" id="IPR029030">
    <property type="entry name" value="Caspase-like_dom_sf"/>
</dbReference>
<sequence>MTTRHKALLIGASDYDESGIRSLPFVRDDLARLSAALTERGFHSAEVAESKRGITLNFVKEQVSRFLREAKRDDTLWILLSGHGQHYEGTDHLIPEDASFHVHPFASSCVPIDWSKELNETAALRAVFLVDACREGIEQDSMGPAGIEGWAKRKQADALRREVAYVYACSPGQFALFVQEGEAVGDGVDAGTSPGESFSLFSRAVCDVVTDLPHAMHLAEFEAAVQQRIAELHTAYRKSRPLQLIRVRTDAEKSDFAVLPGPARDASEHPWVRAVAGHPAWERTDPELCAARDALKELCVAQAGRLVEAYERRAAALRDDPWHDSELAKRTHDRMGFLLGKMGRGSWLSPTEAALLTLLPLVAQASRVQEVARRLASASPDGAPAPDATGGGLAHLYPRLYRRLRAIERSETGEGPAITWWLFHRWLTRQPDAYTPETFQELLGPLPGASISPGWLVEALAHERFARLVKDQRTAPFAAFSPSQLIDSDPIGPSTGDEHHVREPLVACLVKAAHALAVDPLALPEVVPEHLGISDSVDLGELHATLRASNWFPSGTGRTLNASCQHPAVEIALHDHAVSVDSLLRDINHHASAAGHVLGPLASLPPYAKADRVRVSGMTPANLSAGIRFHLAEDRVQELLMGEALYGDRGLAVRELVQNAIDACRYREARTTYLRRTGHDLPDWEGLIEFVQGVDESGRPYLECRDNGIGMSINDLSRAFAQVGTRFVHLPEYIEERLAWAKLDPPIELYPNSRFGIGVLSYFMLADEVTIHTCRFDRQGRPEHQLKVTIAGPGNLFRIEDLGPGQAAGTTIRLHLTERTQQPSCVEELRKVLLVAPYRTRAVHDARAREWPAGELYEEGLRDLTRYRRDRAPGRCVPTAAVDLWWREGEGAVLSDGIWVEAFSDVPHGLIVNLRGAHQPELTADRKRVRSVDGAWLRTLIHKAIPDLVRSSPPLLTPQWLTRFSRKEPLLANEIIERACRTGAPWLMNGHPVPVSRTGLFPPDEILMPLVTGEYPDDARIAPEPYAIVRTLPERILRWRLLALYDTGLGDPVSAVARSGAATTHALPSDMTLLSETGGPDLFDWQLSERDTRRAEHRPSATFADIAPLLIRIFRWRTARSEVDSDEVFSRLLDNTQSAGDIAGRFKALGYQPPWLGQAAAAGRDDRNLLRPIGRGNGWLPPGAKLPLAQIAYSAAGTGRPVAEVAARLSNLGWGVPAKSASLPTVTDDDARWLISHLWDWHVVKVPFEAAHQLSTAQVAMASFRARLPIGRAQEILREQGFELLSTLDTSHEFDEVDAALLGHRVPGLHIGAPVSQRYLATAAQCTGRDTCEIAGRLDAFGFALPRDLPEPSRLSPEDMEFVMTNERRLPLSAAGLVRLARAAGTSPRSMAERCVRVGWNIGVDPAVLEELSDEDGELTYLADIRRRVPQEHLYVAARCTGSSIDHIADTLKRWSLGTPSVSEEFRRDLEAEEVLTDTLAGGRTGAPTPASKWQGRAVSLAAIACAAARARKTFREAALTATRIGLGHEAEGWFG</sequence>
<dbReference type="InterPro" id="IPR056507">
    <property type="entry name" value="wHTH-HSP90_Na-assoc"/>
</dbReference>
<dbReference type="InterPro" id="IPR056506">
    <property type="entry name" value="iHD-CE"/>
</dbReference>
<dbReference type="Proteomes" id="UP001142400">
    <property type="component" value="Unassembled WGS sequence"/>
</dbReference>
<dbReference type="GO" id="GO:0006508">
    <property type="term" value="P:proteolysis"/>
    <property type="evidence" value="ECO:0007669"/>
    <property type="project" value="InterPro"/>
</dbReference>
<dbReference type="SUPFAM" id="SSF55874">
    <property type="entry name" value="ATPase domain of HSP90 chaperone/DNA topoisomerase II/histidine kinase"/>
    <property type="match status" value="1"/>
</dbReference>
<dbReference type="Pfam" id="PF24410">
    <property type="entry name" value="wHTH-HSP90_Na-assoc"/>
    <property type="match status" value="2"/>
</dbReference>
<dbReference type="InterPro" id="IPR020575">
    <property type="entry name" value="Hsp90_N"/>
</dbReference>
<comment type="caution">
    <text evidence="4">The sequence shown here is derived from an EMBL/GenBank/DDBJ whole genome shotgun (WGS) entry which is preliminary data.</text>
</comment>
<gene>
    <name evidence="4" type="ORF">NQU54_45040</name>
</gene>
<protein>
    <submittedName>
        <fullName evidence="4">Caspase family protein</fullName>
    </submittedName>
</protein>
<dbReference type="Pfam" id="PF00656">
    <property type="entry name" value="Peptidase_C14"/>
    <property type="match status" value="1"/>
</dbReference>
<name>A0A9X2MA88_STRMQ</name>
<evidence type="ECO:0000313" key="4">
    <source>
        <dbReference type="EMBL" id="MCQ8835999.1"/>
    </source>
</evidence>
<organism evidence="4 5">
    <name type="scientific">Streptomyces malaysiensis subsp. samsunensis</name>
    <dbReference type="NCBI Taxonomy" id="459658"/>
    <lineage>
        <taxon>Bacteria</taxon>
        <taxon>Bacillati</taxon>
        <taxon>Actinomycetota</taxon>
        <taxon>Actinomycetes</taxon>
        <taxon>Kitasatosporales</taxon>
        <taxon>Streptomycetaceae</taxon>
        <taxon>Streptomyces</taxon>
        <taxon>Streptomyces violaceusniger group</taxon>
    </lineage>
</organism>
<dbReference type="Gene3D" id="3.40.50.1460">
    <property type="match status" value="1"/>
</dbReference>
<feature type="domain" description="Peptidase C14 caspase" evidence="1">
    <location>
        <begin position="4"/>
        <end position="233"/>
    </location>
</feature>
<feature type="domain" description="iHD-CE" evidence="2">
    <location>
        <begin position="271"/>
        <end position="614"/>
    </location>
</feature>
<dbReference type="PANTHER" id="PTHR22576:SF37">
    <property type="entry name" value="MUCOSA-ASSOCIATED LYMPHOID TISSUE LYMPHOMA TRANSLOCATION PROTEIN 1"/>
    <property type="match status" value="1"/>
</dbReference>
<dbReference type="PRINTS" id="PR00775">
    <property type="entry name" value="HEATSHOCK90"/>
</dbReference>
<dbReference type="SUPFAM" id="SSF52129">
    <property type="entry name" value="Caspase-like"/>
    <property type="match status" value="1"/>
</dbReference>
<dbReference type="InterPro" id="IPR011600">
    <property type="entry name" value="Pept_C14_caspase"/>
</dbReference>
<dbReference type="Gene3D" id="3.30.565.10">
    <property type="entry name" value="Histidine kinase-like ATPase, C-terminal domain"/>
    <property type="match status" value="1"/>
</dbReference>
<reference evidence="4" key="1">
    <citation type="submission" date="2022-06" db="EMBL/GenBank/DDBJ databases">
        <title>WGS of actinobacteria.</title>
        <authorList>
            <person name="Thawai C."/>
        </authorList>
    </citation>
    <scope>NUCLEOTIDE SEQUENCE</scope>
    <source>
        <strain evidence="4">DSM 42010</strain>
    </source>
</reference>
<dbReference type="InterPro" id="IPR036890">
    <property type="entry name" value="HATPase_C_sf"/>
</dbReference>
<evidence type="ECO:0000313" key="5">
    <source>
        <dbReference type="Proteomes" id="UP001142400"/>
    </source>
</evidence>
<evidence type="ECO:0000259" key="1">
    <source>
        <dbReference type="Pfam" id="PF00656"/>
    </source>
</evidence>
<dbReference type="Pfam" id="PF24401">
    <property type="entry name" value="iHD-CE"/>
    <property type="match status" value="1"/>
</dbReference>
<evidence type="ECO:0000259" key="2">
    <source>
        <dbReference type="Pfam" id="PF24401"/>
    </source>
</evidence>
<keyword evidence="5" id="KW-1185">Reference proteome</keyword>
<dbReference type="GO" id="GO:0004197">
    <property type="term" value="F:cysteine-type endopeptidase activity"/>
    <property type="evidence" value="ECO:0007669"/>
    <property type="project" value="InterPro"/>
</dbReference>
<dbReference type="EMBL" id="JANIIC010000100">
    <property type="protein sequence ID" value="MCQ8835999.1"/>
    <property type="molecule type" value="Genomic_DNA"/>
</dbReference>
<dbReference type="RefSeq" id="WP_257636089.1">
    <property type="nucleotide sequence ID" value="NZ_JANIIC010000100.1"/>
</dbReference>
<evidence type="ECO:0000259" key="3">
    <source>
        <dbReference type="Pfam" id="PF24410"/>
    </source>
</evidence>
<dbReference type="PANTHER" id="PTHR22576">
    <property type="entry name" value="MUCOSA ASSOCIATED LYMPHOID TISSUE LYMPHOMA TRANSLOCATION PROTEIN 1/PARACASPASE"/>
    <property type="match status" value="1"/>
</dbReference>
<feature type="domain" description="wHTH-Hsp90 Na associated" evidence="3">
    <location>
        <begin position="1163"/>
        <end position="1213"/>
    </location>
</feature>